<dbReference type="Proteomes" id="UP000828941">
    <property type="component" value="Chromosome 2"/>
</dbReference>
<keyword evidence="2" id="KW-1185">Reference proteome</keyword>
<accession>A0ACB9PX70</accession>
<organism evidence="1 2">
    <name type="scientific">Bauhinia variegata</name>
    <name type="common">Purple orchid tree</name>
    <name type="synonym">Phanera variegata</name>
    <dbReference type="NCBI Taxonomy" id="167791"/>
    <lineage>
        <taxon>Eukaryota</taxon>
        <taxon>Viridiplantae</taxon>
        <taxon>Streptophyta</taxon>
        <taxon>Embryophyta</taxon>
        <taxon>Tracheophyta</taxon>
        <taxon>Spermatophyta</taxon>
        <taxon>Magnoliopsida</taxon>
        <taxon>eudicotyledons</taxon>
        <taxon>Gunneridae</taxon>
        <taxon>Pentapetalae</taxon>
        <taxon>rosids</taxon>
        <taxon>fabids</taxon>
        <taxon>Fabales</taxon>
        <taxon>Fabaceae</taxon>
        <taxon>Cercidoideae</taxon>
        <taxon>Cercideae</taxon>
        <taxon>Bauhiniinae</taxon>
        <taxon>Bauhinia</taxon>
    </lineage>
</organism>
<proteinExistence type="predicted"/>
<reference evidence="1 2" key="1">
    <citation type="journal article" date="2022" name="DNA Res.">
        <title>Chromosomal-level genome assembly of the orchid tree Bauhinia variegata (Leguminosae; Cercidoideae) supports the allotetraploid origin hypothesis of Bauhinia.</title>
        <authorList>
            <person name="Zhong Y."/>
            <person name="Chen Y."/>
            <person name="Zheng D."/>
            <person name="Pang J."/>
            <person name="Liu Y."/>
            <person name="Luo S."/>
            <person name="Meng S."/>
            <person name="Qian L."/>
            <person name="Wei D."/>
            <person name="Dai S."/>
            <person name="Zhou R."/>
        </authorList>
    </citation>
    <scope>NUCLEOTIDE SEQUENCE [LARGE SCALE GENOMIC DNA]</scope>
    <source>
        <strain evidence="1">BV-YZ2020</strain>
    </source>
</reference>
<dbReference type="EMBL" id="CM039427">
    <property type="protein sequence ID" value="KAI4353088.1"/>
    <property type="molecule type" value="Genomic_DNA"/>
</dbReference>
<comment type="caution">
    <text evidence="1">The sequence shown here is derived from an EMBL/GenBank/DDBJ whole genome shotgun (WGS) entry which is preliminary data.</text>
</comment>
<evidence type="ECO:0000313" key="1">
    <source>
        <dbReference type="EMBL" id="KAI4353088.1"/>
    </source>
</evidence>
<protein>
    <submittedName>
        <fullName evidence="1">Uncharacterized protein</fullName>
    </submittedName>
</protein>
<evidence type="ECO:0000313" key="2">
    <source>
        <dbReference type="Proteomes" id="UP000828941"/>
    </source>
</evidence>
<name>A0ACB9PX70_BAUVA</name>
<sequence length="102" mass="11526">MHIKFFAKLHHAVLNAALIHMSVKLERAYNFVGSDIAMYSCRMKITHGLLCAHELACLATTPLEPPLEKVKTKGALKKKAERPEKSTKHDPSYFEYVDFNGP</sequence>
<gene>
    <name evidence="1" type="ORF">L6164_002062</name>
</gene>